<gene>
    <name evidence="14" type="primary">pbpD</name>
    <name evidence="12" type="synonym">mtgA</name>
    <name evidence="14" type="ORF">NCTC10529_01880</name>
</gene>
<comment type="catalytic activity">
    <reaction evidence="12">
        <text>[GlcNAc-(1-&gt;4)-Mur2Ac(oyl-L-Ala-gamma-D-Glu-L-Lys-D-Ala-D-Ala)](n)-di-trans,octa-cis-undecaprenyl diphosphate + beta-D-GlcNAc-(1-&gt;4)-Mur2Ac(oyl-L-Ala-gamma-D-Glu-L-Lys-D-Ala-D-Ala)-di-trans,octa-cis-undecaprenyl diphosphate = [GlcNAc-(1-&gt;4)-Mur2Ac(oyl-L-Ala-gamma-D-Glu-L-Lys-D-Ala-D-Ala)](n+1)-di-trans,octa-cis-undecaprenyl diphosphate + di-trans,octa-cis-undecaprenyl diphosphate + H(+)</text>
        <dbReference type="Rhea" id="RHEA:23708"/>
        <dbReference type="Rhea" id="RHEA-COMP:9602"/>
        <dbReference type="Rhea" id="RHEA-COMP:9603"/>
        <dbReference type="ChEBI" id="CHEBI:15378"/>
        <dbReference type="ChEBI" id="CHEBI:58405"/>
        <dbReference type="ChEBI" id="CHEBI:60033"/>
        <dbReference type="ChEBI" id="CHEBI:78435"/>
        <dbReference type="EC" id="2.4.99.28"/>
    </reaction>
</comment>
<keyword evidence="6 12" id="KW-0812">Transmembrane</keyword>
<dbReference type="EC" id="2.4.99.28" evidence="12"/>
<keyword evidence="8 12" id="KW-0573">Peptidoglycan synthesis</keyword>
<evidence type="ECO:0000256" key="12">
    <source>
        <dbReference type="HAMAP-Rule" id="MF_00766"/>
    </source>
</evidence>
<evidence type="ECO:0000259" key="13">
    <source>
        <dbReference type="Pfam" id="PF00912"/>
    </source>
</evidence>
<dbReference type="Pfam" id="PF00912">
    <property type="entry name" value="Transgly"/>
    <property type="match status" value="1"/>
</dbReference>
<evidence type="ECO:0000256" key="10">
    <source>
        <dbReference type="ARBA" id="ARBA00023136"/>
    </source>
</evidence>
<dbReference type="GO" id="GO:0005886">
    <property type="term" value="C:plasma membrane"/>
    <property type="evidence" value="ECO:0007669"/>
    <property type="project" value="UniProtKB-SubCell"/>
</dbReference>
<dbReference type="AlphaFoldDB" id="A0AAX2J741"/>
<evidence type="ECO:0000313" key="14">
    <source>
        <dbReference type="EMBL" id="SQH25672.1"/>
    </source>
</evidence>
<accession>A0AAX2J741</accession>
<dbReference type="NCBIfam" id="TIGR02070">
    <property type="entry name" value="mono_pep_trsgly"/>
    <property type="match status" value="1"/>
</dbReference>
<evidence type="ECO:0000313" key="15">
    <source>
        <dbReference type="Proteomes" id="UP000248598"/>
    </source>
</evidence>
<evidence type="ECO:0000256" key="8">
    <source>
        <dbReference type="ARBA" id="ARBA00022984"/>
    </source>
</evidence>
<keyword evidence="2 12" id="KW-1003">Cell membrane</keyword>
<evidence type="ECO:0000256" key="6">
    <source>
        <dbReference type="ARBA" id="ARBA00022692"/>
    </source>
</evidence>
<dbReference type="GO" id="GO:0009274">
    <property type="term" value="C:peptidoglycan-based cell wall"/>
    <property type="evidence" value="ECO:0007669"/>
    <property type="project" value="InterPro"/>
</dbReference>
<dbReference type="InterPro" id="IPR023346">
    <property type="entry name" value="Lysozyme-like_dom_sf"/>
</dbReference>
<dbReference type="KEGG" id="kki:KKKWG1_1856"/>
<comment type="subcellular location">
    <subcellularLocation>
        <location evidence="1 12">Cell inner membrane</location>
        <topology evidence="1 12">Single-pass membrane protein</topology>
    </subcellularLocation>
</comment>
<comment type="pathway">
    <text evidence="12">Cell wall biogenesis; peptidoglycan biosynthesis.</text>
</comment>
<dbReference type="InterPro" id="IPR001264">
    <property type="entry name" value="Glyco_trans_51"/>
</dbReference>
<keyword evidence="5 12" id="KW-0808">Transferase</keyword>
<dbReference type="InterPro" id="IPR011812">
    <property type="entry name" value="Pep_trsgly"/>
</dbReference>
<keyword evidence="3 12" id="KW-0997">Cell inner membrane</keyword>
<sequence length="229" mass="26062">MKINWTWLLALPVLVLILFNVYAYGNIIAYRALAPHRTAFMNMRMAELAEQKPNVALDYRWVDYEQISINLKKALIASEDANFAEHDGFDWNGIKHALARNERSGKIRAGGSTISQQLAKNLFLNESRSYFRKAEEAALTAMIEATTDKDRIYTLYLNVIEWGYGVYGAEAAAQYFYKQPAHRLTKVQAAQLAARVPRPLYYADNPRDAALKRKTNVILRRMGSAALPE</sequence>
<evidence type="ECO:0000256" key="1">
    <source>
        <dbReference type="ARBA" id="ARBA00004377"/>
    </source>
</evidence>
<organism evidence="14 15">
    <name type="scientific">Kingella kingae</name>
    <dbReference type="NCBI Taxonomy" id="504"/>
    <lineage>
        <taxon>Bacteria</taxon>
        <taxon>Pseudomonadati</taxon>
        <taxon>Pseudomonadota</taxon>
        <taxon>Betaproteobacteria</taxon>
        <taxon>Neisseriales</taxon>
        <taxon>Neisseriaceae</taxon>
        <taxon>Kingella</taxon>
    </lineage>
</organism>
<dbReference type="GO" id="GO:0071555">
    <property type="term" value="P:cell wall organization"/>
    <property type="evidence" value="ECO:0007669"/>
    <property type="project" value="UniProtKB-KW"/>
</dbReference>
<name>A0AAX2J741_KINKI</name>
<dbReference type="PANTHER" id="PTHR30400">
    <property type="entry name" value="MONOFUNCTIONAL BIOSYNTHETIC PEPTIDOGLYCAN TRANSGLYCOSYLASE"/>
    <property type="match status" value="1"/>
</dbReference>
<dbReference type="EMBL" id="LS483426">
    <property type="protein sequence ID" value="SQH25672.1"/>
    <property type="molecule type" value="Genomic_DNA"/>
</dbReference>
<dbReference type="GO" id="GO:0008955">
    <property type="term" value="F:peptidoglycan glycosyltransferase activity"/>
    <property type="evidence" value="ECO:0007669"/>
    <property type="project" value="UniProtKB-UniRule"/>
</dbReference>
<dbReference type="GO" id="GO:0008360">
    <property type="term" value="P:regulation of cell shape"/>
    <property type="evidence" value="ECO:0007669"/>
    <property type="project" value="UniProtKB-KW"/>
</dbReference>
<evidence type="ECO:0000256" key="11">
    <source>
        <dbReference type="ARBA" id="ARBA00023316"/>
    </source>
</evidence>
<dbReference type="Gene3D" id="1.10.3810.10">
    <property type="entry name" value="Biosynthetic peptidoglycan transglycosylase-like"/>
    <property type="match status" value="1"/>
</dbReference>
<dbReference type="RefSeq" id="WP_003784990.1">
    <property type="nucleotide sequence ID" value="NZ_CP045141.1"/>
</dbReference>
<evidence type="ECO:0000256" key="7">
    <source>
        <dbReference type="ARBA" id="ARBA00022960"/>
    </source>
</evidence>
<keyword evidence="7 12" id="KW-0133">Cell shape</keyword>
<keyword evidence="11 12" id="KW-0961">Cell wall biogenesis/degradation</keyword>
<dbReference type="GO" id="GO:0016763">
    <property type="term" value="F:pentosyltransferase activity"/>
    <property type="evidence" value="ECO:0007669"/>
    <property type="project" value="InterPro"/>
</dbReference>
<keyword evidence="10 12" id="KW-0472">Membrane</keyword>
<keyword evidence="4 12" id="KW-0328">Glycosyltransferase</keyword>
<dbReference type="Proteomes" id="UP000248598">
    <property type="component" value="Chromosome 1"/>
</dbReference>
<comment type="function">
    <text evidence="12">Peptidoglycan polymerase that catalyzes glycan chain elongation from lipid-linked precursors.</text>
</comment>
<evidence type="ECO:0000256" key="3">
    <source>
        <dbReference type="ARBA" id="ARBA00022519"/>
    </source>
</evidence>
<evidence type="ECO:0000256" key="9">
    <source>
        <dbReference type="ARBA" id="ARBA00022989"/>
    </source>
</evidence>
<reference evidence="14 15" key="1">
    <citation type="submission" date="2018-06" db="EMBL/GenBank/DDBJ databases">
        <authorList>
            <consortium name="Pathogen Informatics"/>
            <person name="Doyle S."/>
        </authorList>
    </citation>
    <scope>NUCLEOTIDE SEQUENCE [LARGE SCALE GENOMIC DNA]</scope>
    <source>
        <strain evidence="14 15">NCTC10529</strain>
    </source>
</reference>
<dbReference type="GeneID" id="93263147"/>
<dbReference type="InterPro" id="IPR036950">
    <property type="entry name" value="PBP_transglycosylase"/>
</dbReference>
<keyword evidence="9 12" id="KW-1133">Transmembrane helix</keyword>
<proteinExistence type="inferred from homology"/>
<evidence type="ECO:0000256" key="5">
    <source>
        <dbReference type="ARBA" id="ARBA00022679"/>
    </source>
</evidence>
<evidence type="ECO:0000256" key="2">
    <source>
        <dbReference type="ARBA" id="ARBA00022475"/>
    </source>
</evidence>
<comment type="similarity">
    <text evidence="12">Belongs to the glycosyltransferase 51 family.</text>
</comment>
<feature type="domain" description="Glycosyl transferase family 51" evidence="13">
    <location>
        <begin position="58"/>
        <end position="222"/>
    </location>
</feature>
<dbReference type="GO" id="GO:0009252">
    <property type="term" value="P:peptidoglycan biosynthetic process"/>
    <property type="evidence" value="ECO:0007669"/>
    <property type="project" value="UniProtKB-UniRule"/>
</dbReference>
<dbReference type="HAMAP" id="MF_00766">
    <property type="entry name" value="PGT_MtgA"/>
    <property type="match status" value="1"/>
</dbReference>
<dbReference type="SUPFAM" id="SSF53955">
    <property type="entry name" value="Lysozyme-like"/>
    <property type="match status" value="1"/>
</dbReference>
<dbReference type="PANTHER" id="PTHR30400:SF0">
    <property type="entry name" value="BIOSYNTHETIC PEPTIDOGLYCAN TRANSGLYCOSYLASE"/>
    <property type="match status" value="1"/>
</dbReference>
<protein>
    <recommendedName>
        <fullName evidence="12">Biosynthetic peptidoglycan transglycosylase</fullName>
        <ecNumber evidence="12">2.4.99.28</ecNumber>
    </recommendedName>
    <alternativeName>
        <fullName evidence="12">Glycan polymerase</fullName>
    </alternativeName>
    <alternativeName>
        <fullName evidence="12">Peptidoglycan glycosyltransferase MtgA</fullName>
        <shortName evidence="12">PGT</shortName>
    </alternativeName>
</protein>
<evidence type="ECO:0000256" key="4">
    <source>
        <dbReference type="ARBA" id="ARBA00022676"/>
    </source>
</evidence>